<accession>A0ABR7ETD8</accession>
<evidence type="ECO:0008006" key="3">
    <source>
        <dbReference type="Google" id="ProtNLM"/>
    </source>
</evidence>
<reference evidence="1 2" key="1">
    <citation type="submission" date="2020-08" db="EMBL/GenBank/DDBJ databases">
        <title>Genome public.</title>
        <authorList>
            <person name="Liu C."/>
            <person name="Sun Q."/>
        </authorList>
    </citation>
    <scope>NUCLEOTIDE SEQUENCE [LARGE SCALE GENOMIC DNA]</scope>
    <source>
        <strain evidence="1 2">NSJ-36</strain>
    </source>
</reference>
<gene>
    <name evidence="1" type="ORF">H8S07_01150</name>
</gene>
<sequence length="88" mass="10658">MKNTQRQPSELLQGFLNYIDQVKSEYEMAREAVGKEDKRLQDFLHELEFAEDKAERNKIATKFQRSRQERRRQKDEVQRLELLVLLYG</sequence>
<evidence type="ECO:0000313" key="1">
    <source>
        <dbReference type="EMBL" id="MBC5663895.1"/>
    </source>
</evidence>
<name>A0ABR7ETD8_9FIRM</name>
<keyword evidence="2" id="KW-1185">Reference proteome</keyword>
<comment type="caution">
    <text evidence="1">The sequence shown here is derived from an EMBL/GenBank/DDBJ whole genome shotgun (WGS) entry which is preliminary data.</text>
</comment>
<dbReference type="EMBL" id="JACOOY010000001">
    <property type="protein sequence ID" value="MBC5663895.1"/>
    <property type="molecule type" value="Genomic_DNA"/>
</dbReference>
<dbReference type="RefSeq" id="WP_186855247.1">
    <property type="nucleotide sequence ID" value="NZ_JACOOY010000001.1"/>
</dbReference>
<protein>
    <recommendedName>
        <fullName evidence="3">Recombinase</fullName>
    </recommendedName>
</protein>
<evidence type="ECO:0000313" key="2">
    <source>
        <dbReference type="Proteomes" id="UP000647235"/>
    </source>
</evidence>
<organism evidence="1 2">
    <name type="scientific">Dorea hominis</name>
    <dbReference type="NCBI Taxonomy" id="2763040"/>
    <lineage>
        <taxon>Bacteria</taxon>
        <taxon>Bacillati</taxon>
        <taxon>Bacillota</taxon>
        <taxon>Clostridia</taxon>
        <taxon>Lachnospirales</taxon>
        <taxon>Lachnospiraceae</taxon>
        <taxon>Dorea</taxon>
    </lineage>
</organism>
<dbReference type="Proteomes" id="UP000647235">
    <property type="component" value="Unassembled WGS sequence"/>
</dbReference>
<proteinExistence type="predicted"/>